<protein>
    <submittedName>
        <fullName evidence="1">Uncharacterized protein</fullName>
    </submittedName>
</protein>
<gene>
    <name evidence="1" type="ordered locus">Mtc_0897</name>
</gene>
<name>H8I4A0_METCZ</name>
<proteinExistence type="predicted"/>
<evidence type="ECO:0000313" key="2">
    <source>
        <dbReference type="Proteomes" id="UP000005233"/>
    </source>
</evidence>
<dbReference type="eggNOG" id="arCOG03197">
    <property type="taxonomic scope" value="Archaea"/>
</dbReference>
<dbReference type="OrthoDB" id="80177at2157"/>
<accession>H8I4A0</accession>
<sequence length="156" mass="16949">MNAEFVLHEDEVLFLYDDRNTVGIVKAAKARQAYVETDEEELIQFLEPEDLIAVSCFSGGERAMRMARCMLFLVREGGVPLLVLKKGHPATRRIPLVVSAGSRIVLSGCIVPGTHPEQDVLCGKGEMDGITLKAVKGGVILEGGGSPRTAIQRFQP</sequence>
<dbReference type="GeneID" id="11971021"/>
<dbReference type="RefSeq" id="WP_014405495.1">
    <property type="nucleotide sequence ID" value="NC_017034.1"/>
</dbReference>
<reference evidence="1 2" key="1">
    <citation type="journal article" date="2012" name="J. Bacteriol.">
        <title>Complete genome sequence of a thermophilic methanogen, Methanocella conradii HZ254, isolated from Chinese rice field soil.</title>
        <authorList>
            <person name="Lu Z."/>
            <person name="Lu Y."/>
        </authorList>
    </citation>
    <scope>NUCLEOTIDE SEQUENCE [LARGE SCALE GENOMIC DNA]</scope>
    <source>
        <strain evidence="2">DSM 24694 / JCM 17849 / CGMCC 1.5162 / HZ254</strain>
    </source>
</reference>
<dbReference type="EMBL" id="CP003243">
    <property type="protein sequence ID" value="AFC99657.1"/>
    <property type="molecule type" value="Genomic_DNA"/>
</dbReference>
<evidence type="ECO:0000313" key="1">
    <source>
        <dbReference type="EMBL" id="AFC99657.1"/>
    </source>
</evidence>
<organism evidence="1 2">
    <name type="scientific">Methanocella conradii (strain DSM 24694 / JCM 17849 / CGMCC 1.5162 / HZ254)</name>
    <dbReference type="NCBI Taxonomy" id="1041930"/>
    <lineage>
        <taxon>Archaea</taxon>
        <taxon>Methanobacteriati</taxon>
        <taxon>Methanobacteriota</taxon>
        <taxon>Stenosarchaea group</taxon>
        <taxon>Methanomicrobia</taxon>
        <taxon>Methanocellales</taxon>
        <taxon>Methanocellaceae</taxon>
        <taxon>Methanocella</taxon>
    </lineage>
</organism>
<dbReference type="STRING" id="1041930.Mtc_0897"/>
<keyword evidence="2" id="KW-1185">Reference proteome</keyword>
<dbReference type="Proteomes" id="UP000005233">
    <property type="component" value="Chromosome"/>
</dbReference>
<dbReference type="AlphaFoldDB" id="H8I4A0"/>
<dbReference type="HOGENOM" id="CLU_140791_0_0_2"/>
<dbReference type="KEGG" id="mez:Mtc_0897"/>